<dbReference type="AlphaFoldDB" id="A0A8J4R5Y5"/>
<name>A0A8J4R5Y5_9ROSI</name>
<evidence type="ECO:0000313" key="1">
    <source>
        <dbReference type="EMBL" id="KAF3966666.1"/>
    </source>
</evidence>
<protein>
    <submittedName>
        <fullName evidence="1">Uncharacterized protein</fullName>
    </submittedName>
</protein>
<organism evidence="1 2">
    <name type="scientific">Castanea mollissima</name>
    <name type="common">Chinese chestnut</name>
    <dbReference type="NCBI Taxonomy" id="60419"/>
    <lineage>
        <taxon>Eukaryota</taxon>
        <taxon>Viridiplantae</taxon>
        <taxon>Streptophyta</taxon>
        <taxon>Embryophyta</taxon>
        <taxon>Tracheophyta</taxon>
        <taxon>Spermatophyta</taxon>
        <taxon>Magnoliopsida</taxon>
        <taxon>eudicotyledons</taxon>
        <taxon>Gunneridae</taxon>
        <taxon>Pentapetalae</taxon>
        <taxon>rosids</taxon>
        <taxon>fabids</taxon>
        <taxon>Fagales</taxon>
        <taxon>Fagaceae</taxon>
        <taxon>Castanea</taxon>
    </lineage>
</organism>
<accession>A0A8J4R5Y5</accession>
<dbReference type="PANTHER" id="PTHR43694:SF1">
    <property type="entry name" value="RIBONUCLEASE J"/>
    <property type="match status" value="1"/>
</dbReference>
<dbReference type="Proteomes" id="UP000737018">
    <property type="component" value="Unassembled WGS sequence"/>
</dbReference>
<comment type="caution">
    <text evidence="1">The sequence shown here is derived from an EMBL/GenBank/DDBJ whole genome shotgun (WGS) entry which is preliminary data.</text>
</comment>
<proteinExistence type="predicted"/>
<dbReference type="EMBL" id="JRKL02001010">
    <property type="protein sequence ID" value="KAF3966666.1"/>
    <property type="molecule type" value="Genomic_DNA"/>
</dbReference>
<reference evidence="1" key="1">
    <citation type="submission" date="2020-03" db="EMBL/GenBank/DDBJ databases">
        <title>Castanea mollissima Vanexum genome sequencing.</title>
        <authorList>
            <person name="Staton M."/>
        </authorList>
    </citation>
    <scope>NUCLEOTIDE SEQUENCE</scope>
    <source>
        <tissue evidence="1">Leaf</tissue>
    </source>
</reference>
<dbReference type="OrthoDB" id="1715628at2759"/>
<evidence type="ECO:0000313" key="2">
    <source>
        <dbReference type="Proteomes" id="UP000737018"/>
    </source>
</evidence>
<gene>
    <name evidence="1" type="ORF">CMV_009251</name>
</gene>
<dbReference type="PANTHER" id="PTHR43694">
    <property type="entry name" value="RIBONUCLEASE J"/>
    <property type="match status" value="1"/>
</dbReference>
<sequence>MERTVAKLLRKMVRKYRTKRPEVIAIALENPAAVLSDEVNARLSGKSHVAYGISALRKVLPNAIKPKIIRPCTSPRYKSSNGMQSWCLSLPEIRGTPRYLTGKWPPLNLRICRICCFKLTCTTSLSEALADNPEIECKLSSEKHKWAILCT</sequence>
<keyword evidence="2" id="KW-1185">Reference proteome</keyword>